<dbReference type="KEGG" id="bbae:FRD01_22075"/>
<reference evidence="1 2" key="1">
    <citation type="submission" date="2019-08" db="EMBL/GenBank/DDBJ databases">
        <authorList>
            <person name="Liang Q."/>
        </authorList>
    </citation>
    <scope>NUCLEOTIDE SEQUENCE [LARGE SCALE GENOMIC DNA]</scope>
    <source>
        <strain evidence="1 2">V1718</strain>
    </source>
</reference>
<proteinExistence type="predicted"/>
<name>A0A5B8XXI8_9DELT</name>
<protein>
    <submittedName>
        <fullName evidence="1">Uncharacterized protein</fullName>
    </submittedName>
</protein>
<dbReference type="AlphaFoldDB" id="A0A5B8XXI8"/>
<accession>A0A5B8XXI8</accession>
<evidence type="ECO:0000313" key="2">
    <source>
        <dbReference type="Proteomes" id="UP000321595"/>
    </source>
</evidence>
<organism evidence="1 2">
    <name type="scientific">Microvenator marinus</name>
    <dbReference type="NCBI Taxonomy" id="2600177"/>
    <lineage>
        <taxon>Bacteria</taxon>
        <taxon>Deltaproteobacteria</taxon>
        <taxon>Bradymonadales</taxon>
        <taxon>Microvenatoraceae</taxon>
        <taxon>Microvenator</taxon>
    </lineage>
</organism>
<keyword evidence="2" id="KW-1185">Reference proteome</keyword>
<dbReference type="Proteomes" id="UP000321595">
    <property type="component" value="Chromosome"/>
</dbReference>
<sequence length="178" mass="18946">MFFAARESVLSICAILTSDPMIPPTQPGFEGNATVVTDVYGVRVDTGEDSVFVEFRPLARVIDVLAALLVAVVSSGVLVALRNGDLTIDDAEDLILLPATAALLARLPLAPVLVKGIHNLISELVCASVRGVTQEYVESQVEAFLADVTLFLKSVASCLDLDPRWALTTRVAKAILGR</sequence>
<evidence type="ECO:0000313" key="1">
    <source>
        <dbReference type="EMBL" id="QED29871.1"/>
    </source>
</evidence>
<dbReference type="RefSeq" id="WP_146963104.1">
    <property type="nucleotide sequence ID" value="NZ_CP042467.1"/>
</dbReference>
<dbReference type="EMBL" id="CP042467">
    <property type="protein sequence ID" value="QED29871.1"/>
    <property type="molecule type" value="Genomic_DNA"/>
</dbReference>
<gene>
    <name evidence="1" type="ORF">FRD01_22075</name>
</gene>